<reference evidence="1 2" key="1">
    <citation type="submission" date="2019-11" db="EMBL/GenBank/DDBJ databases">
        <title>The genome sequence of Methylocystis heyeri.</title>
        <authorList>
            <person name="Oshkin I.Y."/>
            <person name="Miroshnikov K."/>
            <person name="Dedysh S.N."/>
        </authorList>
    </citation>
    <scope>NUCLEOTIDE SEQUENCE [LARGE SCALE GENOMIC DNA]</scope>
    <source>
        <strain evidence="1 2">H2</strain>
    </source>
</reference>
<organism evidence="1 2">
    <name type="scientific">Methylocystis heyeri</name>
    <dbReference type="NCBI Taxonomy" id="391905"/>
    <lineage>
        <taxon>Bacteria</taxon>
        <taxon>Pseudomonadati</taxon>
        <taxon>Pseudomonadota</taxon>
        <taxon>Alphaproteobacteria</taxon>
        <taxon>Hyphomicrobiales</taxon>
        <taxon>Methylocystaceae</taxon>
        <taxon>Methylocystis</taxon>
    </lineage>
</organism>
<keyword evidence="2" id="KW-1185">Reference proteome</keyword>
<name>A0A6B8KGN2_9HYPH</name>
<dbReference type="AlphaFoldDB" id="A0A6B8KGN2"/>
<dbReference type="EMBL" id="CP046052">
    <property type="protein sequence ID" value="QGM46151.1"/>
    <property type="molecule type" value="Genomic_DNA"/>
</dbReference>
<protein>
    <submittedName>
        <fullName evidence="1">Uncharacterized protein</fullName>
    </submittedName>
</protein>
<dbReference type="Proteomes" id="UP000309061">
    <property type="component" value="Chromosome"/>
</dbReference>
<gene>
    <name evidence="1" type="ORF">H2LOC_010835</name>
</gene>
<sequence>MRFEYQISLKVDMNELDDATKSLMNDAIKQAAQLIFAQASMIMQGDKRAPQMAVTCDDGYTDTVTLNPFD</sequence>
<accession>A0A6B8KGN2</accession>
<dbReference type="RefSeq" id="WP_136496406.1">
    <property type="nucleotide sequence ID" value="NZ_CP046052.1"/>
</dbReference>
<evidence type="ECO:0000313" key="1">
    <source>
        <dbReference type="EMBL" id="QGM46151.1"/>
    </source>
</evidence>
<proteinExistence type="predicted"/>
<dbReference type="KEGG" id="mhey:H2LOC_010835"/>
<evidence type="ECO:0000313" key="2">
    <source>
        <dbReference type="Proteomes" id="UP000309061"/>
    </source>
</evidence>